<feature type="transmembrane region" description="Helical" evidence="5">
    <location>
        <begin position="181"/>
        <end position="203"/>
    </location>
</feature>
<dbReference type="RefSeq" id="WP_015393018.1">
    <property type="nucleotide sequence ID" value="NC_020291.1"/>
</dbReference>
<dbReference type="OrthoDB" id="1679205at2"/>
<reference evidence="6 7" key="1">
    <citation type="submission" date="2013-02" db="EMBL/GenBank/DDBJ databases">
        <title>Genome sequence of Clostridium saccharoperbutylacetonicum N1-4(HMT).</title>
        <authorList>
            <person name="Poehlein A."/>
            <person name="Daniel R."/>
        </authorList>
    </citation>
    <scope>NUCLEOTIDE SEQUENCE [LARGE SCALE GENOMIC DNA]</scope>
    <source>
        <strain evidence="7">N1-4(HMT)</strain>
    </source>
</reference>
<sequence length="204" mass="21790">MALILSALLYSLSSNLDNLVIGIAYGIKKINIGIIANLVIATITSMGTFLSMSLGIYISSFFPISITNSFGAIIIILLGMYFLFQSILNIINNNKANDIALKNAKDMAEYAVKSDLDNSGDLNIKEASFVGLGLMFNNLGTGLAASITGVNINITVISTFIFSILIIILGKSIGNNILGTFCGRYAPLFSGILLIILGIIEFFN</sequence>
<dbReference type="STRING" id="36745.CLSAP_26720"/>
<dbReference type="EMBL" id="CP004121">
    <property type="protein sequence ID" value="AGF56699.1"/>
    <property type="molecule type" value="Genomic_DNA"/>
</dbReference>
<keyword evidence="4 5" id="KW-0472">Membrane</keyword>
<keyword evidence="7" id="KW-1185">Reference proteome</keyword>
<feature type="transmembrane region" description="Helical" evidence="5">
    <location>
        <begin position="70"/>
        <end position="91"/>
    </location>
</feature>
<dbReference type="InterPro" id="IPR003810">
    <property type="entry name" value="Mntp/YtaF"/>
</dbReference>
<name>M1MFK6_9CLOT</name>
<evidence type="ECO:0000256" key="5">
    <source>
        <dbReference type="SAM" id="Phobius"/>
    </source>
</evidence>
<keyword evidence="2 5" id="KW-0812">Transmembrane</keyword>
<gene>
    <name evidence="6" type="ORF">Cspa_c29380</name>
</gene>
<evidence type="ECO:0008006" key="8">
    <source>
        <dbReference type="Google" id="ProtNLM"/>
    </source>
</evidence>
<evidence type="ECO:0000313" key="6">
    <source>
        <dbReference type="EMBL" id="AGF56699.1"/>
    </source>
</evidence>
<proteinExistence type="predicted"/>
<organism evidence="6 7">
    <name type="scientific">Clostridium saccharoperbutylacetonicum N1-4(HMT)</name>
    <dbReference type="NCBI Taxonomy" id="931276"/>
    <lineage>
        <taxon>Bacteria</taxon>
        <taxon>Bacillati</taxon>
        <taxon>Bacillota</taxon>
        <taxon>Clostridia</taxon>
        <taxon>Eubacteriales</taxon>
        <taxon>Clostridiaceae</taxon>
        <taxon>Clostridium</taxon>
    </lineage>
</organism>
<dbReference type="AlphaFoldDB" id="M1MFK6"/>
<protein>
    <recommendedName>
        <fullName evidence="8">Sporulation protein YtaF</fullName>
    </recommendedName>
</protein>
<keyword evidence="3 5" id="KW-1133">Transmembrane helix</keyword>
<dbReference type="HOGENOM" id="CLU_094526_2_0_9"/>
<evidence type="ECO:0000256" key="2">
    <source>
        <dbReference type="ARBA" id="ARBA00022692"/>
    </source>
</evidence>
<dbReference type="PANTHER" id="PTHR35529">
    <property type="entry name" value="MANGANESE EFFLUX PUMP MNTP-RELATED"/>
    <property type="match status" value="1"/>
</dbReference>
<evidence type="ECO:0000313" key="7">
    <source>
        <dbReference type="Proteomes" id="UP000011728"/>
    </source>
</evidence>
<accession>M1MFK6</accession>
<keyword evidence="1" id="KW-1003">Cell membrane</keyword>
<evidence type="ECO:0000256" key="3">
    <source>
        <dbReference type="ARBA" id="ARBA00022989"/>
    </source>
</evidence>
<evidence type="ECO:0000256" key="1">
    <source>
        <dbReference type="ARBA" id="ARBA00022475"/>
    </source>
</evidence>
<feature type="transmembrane region" description="Helical" evidence="5">
    <location>
        <begin position="32"/>
        <end position="58"/>
    </location>
</feature>
<dbReference type="PANTHER" id="PTHR35529:SF2">
    <property type="entry name" value="SPORULATION PROTEIN YTAF-RELATED"/>
    <property type="match status" value="1"/>
</dbReference>
<evidence type="ECO:0000256" key="4">
    <source>
        <dbReference type="ARBA" id="ARBA00023136"/>
    </source>
</evidence>
<dbReference type="eggNOG" id="COG1971">
    <property type="taxonomic scope" value="Bacteria"/>
</dbReference>
<dbReference type="Proteomes" id="UP000011728">
    <property type="component" value="Chromosome"/>
</dbReference>
<dbReference type="PATRIC" id="fig|931276.5.peg.2954"/>
<dbReference type="KEGG" id="csr:Cspa_c29380"/>
<feature type="transmembrane region" description="Helical" evidence="5">
    <location>
        <begin position="143"/>
        <end position="169"/>
    </location>
</feature>